<feature type="domain" description="HP" evidence="2">
    <location>
        <begin position="216"/>
        <end position="281"/>
    </location>
</feature>
<dbReference type="InterPro" id="IPR036886">
    <property type="entry name" value="Villin_headpiece_dom_sf"/>
</dbReference>
<feature type="compositionally biased region" description="Low complexity" evidence="1">
    <location>
        <begin position="115"/>
        <end position="129"/>
    </location>
</feature>
<dbReference type="OrthoDB" id="783549at2759"/>
<accession>A0A7J7LDP4</accession>
<dbReference type="GO" id="GO:0051015">
    <property type="term" value="F:actin filament binding"/>
    <property type="evidence" value="ECO:0007669"/>
    <property type="project" value="TreeGrafter"/>
</dbReference>
<feature type="region of interest" description="Disordered" evidence="1">
    <location>
        <begin position="143"/>
        <end position="182"/>
    </location>
</feature>
<dbReference type="GO" id="GO:0015629">
    <property type="term" value="C:actin cytoskeleton"/>
    <property type="evidence" value="ECO:0007669"/>
    <property type="project" value="TreeGrafter"/>
</dbReference>
<sequence>MYALEKIPAVSVVKVRWTLIPSPCWLYMYEKETLLDSLKGLNFLLKESSMSSVLAFGLRIVHGNSFEKKVLLLFGMLHASEDKSNNSSNQGGPTQRASALAALSSAFNPSSGTKSSAPRASASSQGSSQRAAAVAALSNVLTAEKKRSPDASPSRSSSISIPETSFSDGLKSEDTQSQVEVDQEASVAKEVVEDESLAKSNGDDFVANENSQADENGGDTTFSYDQLKAKSSNPVTGIDFKRREAYLSDEEFTTVMGMTKEAFYKQPRWKQDMQKKKVDLF</sequence>
<feature type="compositionally biased region" description="Polar residues" evidence="1">
    <location>
        <begin position="208"/>
        <end position="225"/>
    </location>
</feature>
<dbReference type="PANTHER" id="PTHR24213:SF9">
    <property type="entry name" value="UNCOORDINATED 115A, ISOFORM B-RELATED"/>
    <property type="match status" value="1"/>
</dbReference>
<dbReference type="PROSITE" id="PS51089">
    <property type="entry name" value="HP"/>
    <property type="match status" value="1"/>
</dbReference>
<protein>
    <recommendedName>
        <fullName evidence="2">HP domain-containing protein</fullName>
    </recommendedName>
</protein>
<dbReference type="Pfam" id="PF02209">
    <property type="entry name" value="VHP"/>
    <property type="match status" value="1"/>
</dbReference>
<dbReference type="FunFam" id="1.10.950.10:FF:000006">
    <property type="entry name" value="Villin-2"/>
    <property type="match status" value="1"/>
</dbReference>
<keyword evidence="4" id="KW-1185">Reference proteome</keyword>
<dbReference type="Proteomes" id="UP000541444">
    <property type="component" value="Unassembled WGS sequence"/>
</dbReference>
<organism evidence="3 4">
    <name type="scientific">Kingdonia uniflora</name>
    <dbReference type="NCBI Taxonomy" id="39325"/>
    <lineage>
        <taxon>Eukaryota</taxon>
        <taxon>Viridiplantae</taxon>
        <taxon>Streptophyta</taxon>
        <taxon>Embryophyta</taxon>
        <taxon>Tracheophyta</taxon>
        <taxon>Spermatophyta</taxon>
        <taxon>Magnoliopsida</taxon>
        <taxon>Ranunculales</taxon>
        <taxon>Circaeasteraceae</taxon>
        <taxon>Kingdonia</taxon>
    </lineage>
</organism>
<dbReference type="PANTHER" id="PTHR24213">
    <property type="entry name" value="ACTIN-BINDING LIM PROTEIN"/>
    <property type="match status" value="1"/>
</dbReference>
<evidence type="ECO:0000256" key="1">
    <source>
        <dbReference type="SAM" id="MobiDB-lite"/>
    </source>
</evidence>
<comment type="caution">
    <text evidence="3">The sequence shown here is derived from an EMBL/GenBank/DDBJ whole genome shotgun (WGS) entry which is preliminary data.</text>
</comment>
<evidence type="ECO:0000259" key="2">
    <source>
        <dbReference type="PROSITE" id="PS51089"/>
    </source>
</evidence>
<dbReference type="InterPro" id="IPR003128">
    <property type="entry name" value="Villin_headpiece"/>
</dbReference>
<feature type="region of interest" description="Disordered" evidence="1">
    <location>
        <begin position="194"/>
        <end position="225"/>
    </location>
</feature>
<dbReference type="Gene3D" id="1.10.950.10">
    <property type="entry name" value="Villin headpiece domain"/>
    <property type="match status" value="1"/>
</dbReference>
<dbReference type="AlphaFoldDB" id="A0A7J7LDP4"/>
<proteinExistence type="predicted"/>
<dbReference type="SUPFAM" id="SSF47050">
    <property type="entry name" value="VHP, Villin headpiece domain"/>
    <property type="match status" value="1"/>
</dbReference>
<evidence type="ECO:0000313" key="4">
    <source>
        <dbReference type="Proteomes" id="UP000541444"/>
    </source>
</evidence>
<dbReference type="EMBL" id="JACGCM010002352">
    <property type="protein sequence ID" value="KAF6140747.1"/>
    <property type="molecule type" value="Genomic_DNA"/>
</dbReference>
<feature type="region of interest" description="Disordered" evidence="1">
    <location>
        <begin position="106"/>
        <end position="129"/>
    </location>
</feature>
<gene>
    <name evidence="3" type="ORF">GIB67_035174</name>
</gene>
<name>A0A7J7LDP4_9MAGN</name>
<feature type="compositionally biased region" description="Low complexity" evidence="1">
    <location>
        <begin position="150"/>
        <end position="167"/>
    </location>
</feature>
<dbReference type="GO" id="GO:0030032">
    <property type="term" value="P:lamellipodium assembly"/>
    <property type="evidence" value="ECO:0007669"/>
    <property type="project" value="TreeGrafter"/>
</dbReference>
<dbReference type="InterPro" id="IPR051618">
    <property type="entry name" value="Actin-binding_LIM"/>
</dbReference>
<reference evidence="3 4" key="1">
    <citation type="journal article" date="2020" name="IScience">
        <title>Genome Sequencing of the Endangered Kingdonia uniflora (Circaeasteraceae, Ranunculales) Reveals Potential Mechanisms of Evolutionary Specialization.</title>
        <authorList>
            <person name="Sun Y."/>
            <person name="Deng T."/>
            <person name="Zhang A."/>
            <person name="Moore M.J."/>
            <person name="Landis J.B."/>
            <person name="Lin N."/>
            <person name="Zhang H."/>
            <person name="Zhang X."/>
            <person name="Huang J."/>
            <person name="Zhang X."/>
            <person name="Sun H."/>
            <person name="Wang H."/>
        </authorList>
    </citation>
    <scope>NUCLEOTIDE SEQUENCE [LARGE SCALE GENOMIC DNA]</scope>
    <source>
        <strain evidence="3">TB1705</strain>
        <tissue evidence="3">Leaf</tissue>
    </source>
</reference>
<dbReference type="GO" id="GO:0007010">
    <property type="term" value="P:cytoskeleton organization"/>
    <property type="evidence" value="ECO:0007669"/>
    <property type="project" value="InterPro"/>
</dbReference>
<evidence type="ECO:0000313" key="3">
    <source>
        <dbReference type="EMBL" id="KAF6140747.1"/>
    </source>
</evidence>
<dbReference type="SMART" id="SM00153">
    <property type="entry name" value="VHP"/>
    <property type="match status" value="1"/>
</dbReference>